<accession>F2NSS4</accession>
<sequence>MSGFSAGNLTVFGQETEFDGVLEFSDNLVITGKFHGTINASGDLEIEKTAVCDVDKMSANSIVVSGKITGDIEAKDRIELCDGSKVHGDLKAARLRISDGVEFEGKISMIDEIPASDIFSVASEEYKNSLIMQSNEAR</sequence>
<evidence type="ECO:0000313" key="2">
    <source>
        <dbReference type="EMBL" id="AEB14312.1"/>
    </source>
</evidence>
<dbReference type="Proteomes" id="UP000006852">
    <property type="component" value="Chromosome"/>
</dbReference>
<keyword evidence="3" id="KW-1185">Reference proteome</keyword>
<reference evidence="3" key="2">
    <citation type="submission" date="2011-04" db="EMBL/GenBank/DDBJ databases">
        <title>The complete genome of chromosome of Treponema succinifaciens DSM 2489.</title>
        <authorList>
            <person name="Lucas S."/>
            <person name="Copeland A."/>
            <person name="Lapidus A."/>
            <person name="Bruce D."/>
            <person name="Goodwin L."/>
            <person name="Pitluck S."/>
            <person name="Peters L."/>
            <person name="Kyrpides N."/>
            <person name="Mavromatis K."/>
            <person name="Ivanova N."/>
            <person name="Ovchinnikova G."/>
            <person name="Teshima H."/>
            <person name="Detter J.C."/>
            <person name="Tapia R."/>
            <person name="Han C."/>
            <person name="Land M."/>
            <person name="Hauser L."/>
            <person name="Markowitz V."/>
            <person name="Cheng J.-F."/>
            <person name="Hugenholtz P."/>
            <person name="Woyke T."/>
            <person name="Wu D."/>
            <person name="Gronow S."/>
            <person name="Wellnitz S."/>
            <person name="Brambilla E."/>
            <person name="Klenk H.-P."/>
            <person name="Eisen J.A."/>
        </authorList>
    </citation>
    <scope>NUCLEOTIDE SEQUENCE [LARGE SCALE GENOMIC DNA]</scope>
    <source>
        <strain evidence="3">ATCC 33096 / DSM 2489 / 6091</strain>
    </source>
</reference>
<evidence type="ECO:0008006" key="4">
    <source>
        <dbReference type="Google" id="ProtNLM"/>
    </source>
</evidence>
<proteinExistence type="inferred from homology"/>
<comment type="similarity">
    <text evidence="1">Belongs to the bactofilin family.</text>
</comment>
<dbReference type="HOGENOM" id="CLU_072799_4_3_12"/>
<dbReference type="GeneID" id="302998568"/>
<evidence type="ECO:0000313" key="3">
    <source>
        <dbReference type="Proteomes" id="UP000006852"/>
    </source>
</evidence>
<protein>
    <recommendedName>
        <fullName evidence="4">Polymer-forming cytoskeletal protein</fullName>
    </recommendedName>
</protein>
<evidence type="ECO:0000256" key="1">
    <source>
        <dbReference type="ARBA" id="ARBA00044755"/>
    </source>
</evidence>
<dbReference type="STRING" id="869209.Tresu_1406"/>
<organism evidence="2 3">
    <name type="scientific">Treponema succinifaciens (strain ATCC 33096 / DSM 2489 / 6091)</name>
    <dbReference type="NCBI Taxonomy" id="869209"/>
    <lineage>
        <taxon>Bacteria</taxon>
        <taxon>Pseudomonadati</taxon>
        <taxon>Spirochaetota</taxon>
        <taxon>Spirochaetia</taxon>
        <taxon>Spirochaetales</taxon>
        <taxon>Treponemataceae</taxon>
        <taxon>Treponema</taxon>
    </lineage>
</organism>
<dbReference type="RefSeq" id="WP_013701595.1">
    <property type="nucleotide sequence ID" value="NC_015385.1"/>
</dbReference>
<reference evidence="2 3" key="1">
    <citation type="journal article" date="2011" name="Stand. Genomic Sci.">
        <title>Complete genome sequence of Treponema succinifaciens type strain (6091).</title>
        <authorList>
            <person name="Han C."/>
            <person name="Gronow S."/>
            <person name="Teshima H."/>
            <person name="Lapidus A."/>
            <person name="Nolan M."/>
            <person name="Lucas S."/>
            <person name="Hammon N."/>
            <person name="Deshpande S."/>
            <person name="Cheng J.F."/>
            <person name="Zeytun A."/>
            <person name="Tapia R."/>
            <person name="Goodwin L."/>
            <person name="Pitluck S."/>
            <person name="Liolios K."/>
            <person name="Pagani I."/>
            <person name="Ivanova N."/>
            <person name="Mavromatis K."/>
            <person name="Mikhailova N."/>
            <person name="Huntemann M."/>
            <person name="Pati A."/>
            <person name="Chen A."/>
            <person name="Palaniappan K."/>
            <person name="Land M."/>
            <person name="Hauser L."/>
            <person name="Brambilla E.M."/>
            <person name="Rohde M."/>
            <person name="Goker M."/>
            <person name="Woyke T."/>
            <person name="Bristow J."/>
            <person name="Eisen J.A."/>
            <person name="Markowitz V."/>
            <person name="Hugenholtz P."/>
            <person name="Kyrpides N.C."/>
            <person name="Klenk H.P."/>
            <person name="Detter J.C."/>
        </authorList>
    </citation>
    <scope>NUCLEOTIDE SEQUENCE [LARGE SCALE GENOMIC DNA]</scope>
    <source>
        <strain evidence="3">ATCC 33096 / DSM 2489 / 6091</strain>
    </source>
</reference>
<dbReference type="eggNOG" id="COG1664">
    <property type="taxonomic scope" value="Bacteria"/>
</dbReference>
<dbReference type="KEGG" id="tsu:Tresu_1406"/>
<dbReference type="InterPro" id="IPR007607">
    <property type="entry name" value="BacA/B"/>
</dbReference>
<dbReference type="Pfam" id="PF04519">
    <property type="entry name" value="Bactofilin"/>
    <property type="match status" value="1"/>
</dbReference>
<gene>
    <name evidence="2" type="ordered locus">Tresu_1406</name>
</gene>
<dbReference type="EMBL" id="CP002631">
    <property type="protein sequence ID" value="AEB14312.1"/>
    <property type="molecule type" value="Genomic_DNA"/>
</dbReference>
<dbReference type="OrthoDB" id="350528at2"/>
<dbReference type="PANTHER" id="PTHR35024:SF4">
    <property type="entry name" value="POLYMER-FORMING CYTOSKELETAL PROTEIN"/>
    <property type="match status" value="1"/>
</dbReference>
<dbReference type="PANTHER" id="PTHR35024">
    <property type="entry name" value="HYPOTHETICAL CYTOSOLIC PROTEIN"/>
    <property type="match status" value="1"/>
</dbReference>
<name>F2NSS4_TRES6</name>
<dbReference type="AlphaFoldDB" id="F2NSS4"/>